<reference evidence="2 3" key="1">
    <citation type="submission" date="2019-03" db="EMBL/GenBank/DDBJ databases">
        <authorList>
            <person name="Gaulin E."/>
            <person name="Dumas B."/>
        </authorList>
    </citation>
    <scope>NUCLEOTIDE SEQUENCE [LARGE SCALE GENOMIC DNA]</scope>
    <source>
        <strain evidence="2">CBS 568.67</strain>
    </source>
</reference>
<gene>
    <name evidence="2" type="primary">Aste57867_21323</name>
    <name evidence="1" type="ORF">As57867_021254</name>
    <name evidence="2" type="ORF">ASTE57867_21323</name>
</gene>
<evidence type="ECO:0000313" key="2">
    <source>
        <dbReference type="EMBL" id="VFT97995.1"/>
    </source>
</evidence>
<evidence type="ECO:0000313" key="1">
    <source>
        <dbReference type="EMBL" id="KAF0686891.1"/>
    </source>
</evidence>
<reference evidence="1" key="2">
    <citation type="submission" date="2019-06" db="EMBL/GenBank/DDBJ databases">
        <title>Genomics analysis of Aphanomyces spp. identifies a new class of oomycete effector associated with host adaptation.</title>
        <authorList>
            <person name="Gaulin E."/>
        </authorList>
    </citation>
    <scope>NUCLEOTIDE SEQUENCE</scope>
    <source>
        <strain evidence="1">CBS 578.67</strain>
    </source>
</reference>
<evidence type="ECO:0000313" key="3">
    <source>
        <dbReference type="Proteomes" id="UP000332933"/>
    </source>
</evidence>
<organism evidence="2 3">
    <name type="scientific">Aphanomyces stellatus</name>
    <dbReference type="NCBI Taxonomy" id="120398"/>
    <lineage>
        <taxon>Eukaryota</taxon>
        <taxon>Sar</taxon>
        <taxon>Stramenopiles</taxon>
        <taxon>Oomycota</taxon>
        <taxon>Saprolegniomycetes</taxon>
        <taxon>Saprolegniales</taxon>
        <taxon>Verrucalvaceae</taxon>
        <taxon>Aphanomyces</taxon>
    </lineage>
</organism>
<name>A0A485LH65_9STRA</name>
<proteinExistence type="predicted"/>
<dbReference type="EMBL" id="VJMH01006968">
    <property type="protein sequence ID" value="KAF0686891.1"/>
    <property type="molecule type" value="Genomic_DNA"/>
</dbReference>
<accession>A0A485LH65</accession>
<keyword evidence="3" id="KW-1185">Reference proteome</keyword>
<protein>
    <submittedName>
        <fullName evidence="2">Aste57867_21323 protein</fullName>
    </submittedName>
</protein>
<dbReference type="Proteomes" id="UP000332933">
    <property type="component" value="Unassembled WGS sequence"/>
</dbReference>
<dbReference type="AlphaFoldDB" id="A0A485LH65"/>
<sequence>MTRQSVALLRSDYAHKESAPTTTITFYTSSSSSSNSAISRGRAHLQRRVDAIVQANPWLTGSITSDWLGRLTLDYDSVTPDVILVEASMQPELSHDMDYDALVAMVRPPVGRADTDPLLRMRWIEISKTQAALVVSLSRLAGDSRTHYHLCGMLSADASVRALTPIRLAKFDDVVASQGANGRLRRASSTVGFVINAVRKLVATAPTVTTTLCPLDAEWLAREKAMFTSSQDSLDDDVVASWYFRQTQCDTGVLAVDCRDCLDDVDTISMAGNYEGWIPVQPDDYATPALMRHALTTEALRRVQATDLSSVMTGNGAMFTSLVTLYEPATIPDWTIIAHVPCWSFPAGWTAKDAAILFQHTPSTFGLLIVMQSVPEVPIDPTSPAADGATPPHKPQ</sequence>
<dbReference type="EMBL" id="CAADRA010006994">
    <property type="protein sequence ID" value="VFT97995.1"/>
    <property type="molecule type" value="Genomic_DNA"/>
</dbReference>